<dbReference type="EMBL" id="JARBDR010000018">
    <property type="protein sequence ID" value="KAJ8322038.1"/>
    <property type="molecule type" value="Genomic_DNA"/>
</dbReference>
<sequence>MDDIVLNKPVINNSVYQNVDDSDKFETTVSQEYQNVFTEKELNEHFRKNHGCSYLKENETNNIQNAGESQNGTEIFKLQDNQKKRTPQSDVVGTGTTEVLSDSSDVLDVNQEEKKDCTYKNEFYREIPPTNEDNQRRLTYENIELRNCENGNHTLNQNTY</sequence>
<keyword evidence="2" id="KW-1185">Reference proteome</keyword>
<dbReference type="Proteomes" id="UP001217089">
    <property type="component" value="Unassembled WGS sequence"/>
</dbReference>
<accession>A0ABQ9FXS4</accession>
<reference evidence="1 2" key="1">
    <citation type="submission" date="2022-12" db="EMBL/GenBank/DDBJ databases">
        <title>Chromosome-level genome of Tegillarca granosa.</title>
        <authorList>
            <person name="Kim J."/>
        </authorList>
    </citation>
    <scope>NUCLEOTIDE SEQUENCE [LARGE SCALE GENOMIC DNA]</scope>
    <source>
        <strain evidence="1">Teg-2019</strain>
        <tissue evidence="1">Adductor muscle</tissue>
    </source>
</reference>
<organism evidence="1 2">
    <name type="scientific">Tegillarca granosa</name>
    <name type="common">Malaysian cockle</name>
    <name type="synonym">Anadara granosa</name>
    <dbReference type="NCBI Taxonomy" id="220873"/>
    <lineage>
        <taxon>Eukaryota</taxon>
        <taxon>Metazoa</taxon>
        <taxon>Spiralia</taxon>
        <taxon>Lophotrochozoa</taxon>
        <taxon>Mollusca</taxon>
        <taxon>Bivalvia</taxon>
        <taxon>Autobranchia</taxon>
        <taxon>Pteriomorphia</taxon>
        <taxon>Arcoida</taxon>
        <taxon>Arcoidea</taxon>
        <taxon>Arcidae</taxon>
        <taxon>Tegillarca</taxon>
    </lineage>
</organism>
<name>A0ABQ9FXS4_TEGGR</name>
<gene>
    <name evidence="1" type="ORF">KUTeg_000509</name>
</gene>
<comment type="caution">
    <text evidence="1">The sequence shown here is derived from an EMBL/GenBank/DDBJ whole genome shotgun (WGS) entry which is preliminary data.</text>
</comment>
<protein>
    <submittedName>
        <fullName evidence="1">Uncharacterized protein</fullName>
    </submittedName>
</protein>
<evidence type="ECO:0000313" key="1">
    <source>
        <dbReference type="EMBL" id="KAJ8322038.1"/>
    </source>
</evidence>
<evidence type="ECO:0000313" key="2">
    <source>
        <dbReference type="Proteomes" id="UP001217089"/>
    </source>
</evidence>
<proteinExistence type="predicted"/>